<evidence type="ECO:0000313" key="4">
    <source>
        <dbReference type="Proteomes" id="UP001198862"/>
    </source>
</evidence>
<dbReference type="SUPFAM" id="SSF53850">
    <property type="entry name" value="Periplasmic binding protein-like II"/>
    <property type="match status" value="1"/>
</dbReference>
<dbReference type="EMBL" id="JAJISD010000016">
    <property type="protein sequence ID" value="MCC8432598.1"/>
    <property type="molecule type" value="Genomic_DNA"/>
</dbReference>
<comment type="caution">
    <text evidence="3">The sequence shown here is derived from an EMBL/GenBank/DDBJ whole genome shotgun (WGS) entry which is preliminary data.</text>
</comment>
<dbReference type="InterPro" id="IPR042100">
    <property type="entry name" value="Bug_dom1"/>
</dbReference>
<sequence>MKRRQLLASATALSIGPALAPSLVRAQAFPDKPIRFVVPYAPGGATDTSARIAAEYLTNKFGQQVLVENKPGGGTIIATEIVAKARPDGYTILMAAAPVATNTSFGLKLPYDPVKELAPVCSYVDMPLLLACNPGAPYKTMAEFIAWAKKQTSPIPFASAGNASMPHLWGEQLGMALGIKLDHIGYKGSADALKDVLGGHVMLFSDTLLPSGLAVKDGRLRGLVVASAKRVPMLPDVPTVGEAGLPADLTGAVFFGVMAPGGTPEPIVARLNAAFNEVLSDPATAKKLVDLGFVLIGGSAADYGKRLSAETDKWRKVIQQANIAPPS</sequence>
<keyword evidence="4" id="KW-1185">Reference proteome</keyword>
<evidence type="ECO:0000256" key="1">
    <source>
        <dbReference type="ARBA" id="ARBA00006987"/>
    </source>
</evidence>
<dbReference type="Gene3D" id="3.40.190.10">
    <property type="entry name" value="Periplasmic binding protein-like II"/>
    <property type="match status" value="1"/>
</dbReference>
<feature type="chain" id="PRO_5045129667" evidence="2">
    <location>
        <begin position="21"/>
        <end position="327"/>
    </location>
</feature>
<organism evidence="3 4">
    <name type="scientific">Reyranella aquatilis</name>
    <dbReference type="NCBI Taxonomy" id="2035356"/>
    <lineage>
        <taxon>Bacteria</taxon>
        <taxon>Pseudomonadati</taxon>
        <taxon>Pseudomonadota</taxon>
        <taxon>Alphaproteobacteria</taxon>
        <taxon>Hyphomicrobiales</taxon>
        <taxon>Reyranellaceae</taxon>
        <taxon>Reyranella</taxon>
    </lineage>
</organism>
<dbReference type="Pfam" id="PF03401">
    <property type="entry name" value="TctC"/>
    <property type="match status" value="1"/>
</dbReference>
<name>A0ABS8L2M5_9HYPH</name>
<evidence type="ECO:0000313" key="3">
    <source>
        <dbReference type="EMBL" id="MCC8432598.1"/>
    </source>
</evidence>
<dbReference type="PANTHER" id="PTHR42928">
    <property type="entry name" value="TRICARBOXYLATE-BINDING PROTEIN"/>
    <property type="match status" value="1"/>
</dbReference>
<dbReference type="Proteomes" id="UP001198862">
    <property type="component" value="Unassembled WGS sequence"/>
</dbReference>
<dbReference type="Gene3D" id="3.40.190.150">
    <property type="entry name" value="Bordetella uptake gene, domain 1"/>
    <property type="match status" value="1"/>
</dbReference>
<proteinExistence type="inferred from homology"/>
<accession>A0ABS8L2M5</accession>
<dbReference type="RefSeq" id="WP_230554019.1">
    <property type="nucleotide sequence ID" value="NZ_JAJISD010000016.1"/>
</dbReference>
<dbReference type="CDD" id="cd07012">
    <property type="entry name" value="PBP2_Bug_TTT"/>
    <property type="match status" value="1"/>
</dbReference>
<dbReference type="InterPro" id="IPR005064">
    <property type="entry name" value="BUG"/>
</dbReference>
<evidence type="ECO:0000256" key="2">
    <source>
        <dbReference type="SAM" id="SignalP"/>
    </source>
</evidence>
<protein>
    <submittedName>
        <fullName evidence="3">Tripartite tricarboxylate transporter substrate binding protein</fullName>
    </submittedName>
</protein>
<feature type="signal peptide" evidence="2">
    <location>
        <begin position="1"/>
        <end position="20"/>
    </location>
</feature>
<dbReference type="PIRSF" id="PIRSF017082">
    <property type="entry name" value="YflP"/>
    <property type="match status" value="1"/>
</dbReference>
<reference evidence="3 4" key="1">
    <citation type="submission" date="2021-11" db="EMBL/GenBank/DDBJ databases">
        <authorList>
            <person name="Lee D.-H."/>
            <person name="Kim S.-B."/>
        </authorList>
    </citation>
    <scope>NUCLEOTIDE SEQUENCE [LARGE SCALE GENOMIC DNA]</scope>
    <source>
        <strain evidence="3 4">KCTC 52223</strain>
    </source>
</reference>
<keyword evidence="2" id="KW-0732">Signal</keyword>
<comment type="similarity">
    <text evidence="1">Belongs to the UPF0065 (bug) family.</text>
</comment>
<dbReference type="PANTHER" id="PTHR42928:SF5">
    <property type="entry name" value="BLR1237 PROTEIN"/>
    <property type="match status" value="1"/>
</dbReference>
<gene>
    <name evidence="3" type="ORF">LJ725_26810</name>
</gene>